<dbReference type="Pfam" id="PF00149">
    <property type="entry name" value="Metallophos"/>
    <property type="match status" value="1"/>
</dbReference>
<evidence type="ECO:0000313" key="4">
    <source>
        <dbReference type="Proteomes" id="UP000232323"/>
    </source>
</evidence>
<dbReference type="GO" id="GO:0016791">
    <property type="term" value="F:phosphatase activity"/>
    <property type="evidence" value="ECO:0007669"/>
    <property type="project" value="TreeGrafter"/>
</dbReference>
<dbReference type="Proteomes" id="UP000232323">
    <property type="component" value="Unassembled WGS sequence"/>
</dbReference>
<feature type="transmembrane region" description="Helical" evidence="1">
    <location>
        <begin position="6"/>
        <end position="22"/>
    </location>
</feature>
<protein>
    <recommendedName>
        <fullName evidence="2">Calcineurin-like phosphoesterase domain-containing protein</fullName>
    </recommendedName>
</protein>
<dbReference type="GO" id="GO:0006798">
    <property type="term" value="P:polyphosphate catabolic process"/>
    <property type="evidence" value="ECO:0007669"/>
    <property type="project" value="TreeGrafter"/>
</dbReference>
<keyword evidence="1" id="KW-1133">Transmembrane helix</keyword>
<dbReference type="EMBL" id="BEGY01000079">
    <property type="protein sequence ID" value="GAX82338.1"/>
    <property type="molecule type" value="Genomic_DNA"/>
</dbReference>
<reference evidence="3 4" key="1">
    <citation type="submission" date="2017-08" db="EMBL/GenBank/DDBJ databases">
        <title>Acidophilic green algal genome provides insights into adaptation to an acidic environment.</title>
        <authorList>
            <person name="Hirooka S."/>
            <person name="Hirose Y."/>
            <person name="Kanesaki Y."/>
            <person name="Higuchi S."/>
            <person name="Fujiwara T."/>
            <person name="Onuma R."/>
            <person name="Era A."/>
            <person name="Ohbayashi R."/>
            <person name="Uzuka A."/>
            <person name="Nozaki H."/>
            <person name="Yoshikawa H."/>
            <person name="Miyagishima S.Y."/>
        </authorList>
    </citation>
    <scope>NUCLEOTIDE SEQUENCE [LARGE SCALE GENOMIC DNA]</scope>
    <source>
        <strain evidence="3 4">NIES-2499</strain>
    </source>
</reference>
<keyword evidence="1" id="KW-0812">Transmembrane</keyword>
<dbReference type="Gene3D" id="3.60.21.10">
    <property type="match status" value="1"/>
</dbReference>
<dbReference type="GO" id="GO:0005737">
    <property type="term" value="C:cytoplasm"/>
    <property type="evidence" value="ECO:0007669"/>
    <property type="project" value="TreeGrafter"/>
</dbReference>
<dbReference type="CDD" id="cd00144">
    <property type="entry name" value="MPP_PPP_family"/>
    <property type="match status" value="1"/>
</dbReference>
<dbReference type="InterPro" id="IPR050126">
    <property type="entry name" value="Ap4A_hydrolase"/>
</dbReference>
<sequence>MTPGLNTWLFSAMSVVFVAAALRPKRIFQFLTTLRPKSCTPTGNKVPPVLHHTLHKAQLKPGRLIIVGDVHGCAAEMMKLLEKLHYMPSNDNLIFTGDLVNKGPQAITVLDKVIEWKALSVRGNHDDSSLQRWFGYSAGNKSLKPQHAWVGDMTPQHVHALENLPFTISIPSYGISVVHAGLVPGLKYDQQDMWSMYKMRNIAKAQEVDVVTARDAVVKGTARAVGKDWYTAEKDAVGGKAWAEAWGGPFHIFFGHDAKRRLQLCPHATGLDTACVYGLQLTAAVIPPLSEFSAEALGELKTKLASGAPITREDLNVQIVSVEAAKAYMVPSLSTKAADVCKE</sequence>
<dbReference type="OrthoDB" id="10267127at2759"/>
<feature type="domain" description="Calcineurin-like phosphoesterase" evidence="2">
    <location>
        <begin position="63"/>
        <end position="210"/>
    </location>
</feature>
<dbReference type="PANTHER" id="PTHR42850:SF4">
    <property type="entry name" value="ZINC-DEPENDENT ENDOPOLYPHOSPHATASE"/>
    <property type="match status" value="1"/>
</dbReference>
<evidence type="ECO:0000259" key="2">
    <source>
        <dbReference type="Pfam" id="PF00149"/>
    </source>
</evidence>
<keyword evidence="4" id="KW-1185">Reference proteome</keyword>
<gene>
    <name evidence="3" type="ORF">CEUSTIGMA_g9767.t1</name>
</gene>
<organism evidence="3 4">
    <name type="scientific">Chlamydomonas eustigma</name>
    <dbReference type="NCBI Taxonomy" id="1157962"/>
    <lineage>
        <taxon>Eukaryota</taxon>
        <taxon>Viridiplantae</taxon>
        <taxon>Chlorophyta</taxon>
        <taxon>core chlorophytes</taxon>
        <taxon>Chlorophyceae</taxon>
        <taxon>CS clade</taxon>
        <taxon>Chlamydomonadales</taxon>
        <taxon>Chlamydomonadaceae</taxon>
        <taxon>Chlamydomonas</taxon>
    </lineage>
</organism>
<dbReference type="InterPro" id="IPR004843">
    <property type="entry name" value="Calcineurin-like_PHP"/>
</dbReference>
<keyword evidence="1" id="KW-0472">Membrane</keyword>
<dbReference type="AlphaFoldDB" id="A0A250XGY4"/>
<evidence type="ECO:0000313" key="3">
    <source>
        <dbReference type="EMBL" id="GAX82338.1"/>
    </source>
</evidence>
<accession>A0A250XGY4</accession>
<evidence type="ECO:0000256" key="1">
    <source>
        <dbReference type="SAM" id="Phobius"/>
    </source>
</evidence>
<proteinExistence type="predicted"/>
<dbReference type="STRING" id="1157962.A0A250XGY4"/>
<dbReference type="PANTHER" id="PTHR42850">
    <property type="entry name" value="METALLOPHOSPHOESTERASE"/>
    <property type="match status" value="1"/>
</dbReference>
<dbReference type="SUPFAM" id="SSF56300">
    <property type="entry name" value="Metallo-dependent phosphatases"/>
    <property type="match status" value="1"/>
</dbReference>
<dbReference type="InterPro" id="IPR029052">
    <property type="entry name" value="Metallo-depent_PP-like"/>
</dbReference>
<comment type="caution">
    <text evidence="3">The sequence shown here is derived from an EMBL/GenBank/DDBJ whole genome shotgun (WGS) entry which is preliminary data.</text>
</comment>
<dbReference type="GO" id="GO:0000298">
    <property type="term" value="F:endopolyphosphatase activity"/>
    <property type="evidence" value="ECO:0007669"/>
    <property type="project" value="TreeGrafter"/>
</dbReference>
<name>A0A250XGY4_9CHLO</name>